<dbReference type="AlphaFoldDB" id="A0A7D9HQY4"/>
<evidence type="ECO:0000313" key="1">
    <source>
        <dbReference type="EMBL" id="CAB3991348.1"/>
    </source>
</evidence>
<reference evidence="1" key="1">
    <citation type="submission" date="2020-04" db="EMBL/GenBank/DDBJ databases">
        <authorList>
            <person name="Alioto T."/>
            <person name="Alioto T."/>
            <person name="Gomez Garrido J."/>
        </authorList>
    </citation>
    <scope>NUCLEOTIDE SEQUENCE</scope>
    <source>
        <strain evidence="1">A484AB</strain>
    </source>
</reference>
<protein>
    <submittedName>
        <fullName evidence="1">Uncharacterized protein</fullName>
    </submittedName>
</protein>
<proteinExistence type="predicted"/>
<organism evidence="1 2">
    <name type="scientific">Paramuricea clavata</name>
    <name type="common">Red gorgonian</name>
    <name type="synonym">Violescent sea-whip</name>
    <dbReference type="NCBI Taxonomy" id="317549"/>
    <lineage>
        <taxon>Eukaryota</taxon>
        <taxon>Metazoa</taxon>
        <taxon>Cnidaria</taxon>
        <taxon>Anthozoa</taxon>
        <taxon>Octocorallia</taxon>
        <taxon>Malacalcyonacea</taxon>
        <taxon>Plexauridae</taxon>
        <taxon>Paramuricea</taxon>
    </lineage>
</organism>
<comment type="caution">
    <text evidence="1">The sequence shown here is derived from an EMBL/GenBank/DDBJ whole genome shotgun (WGS) entry which is preliminary data.</text>
</comment>
<dbReference type="Gene3D" id="3.60.10.10">
    <property type="entry name" value="Endonuclease/exonuclease/phosphatase"/>
    <property type="match status" value="1"/>
</dbReference>
<keyword evidence="2" id="KW-1185">Reference proteome</keyword>
<dbReference type="EMBL" id="CACRXK020001832">
    <property type="protein sequence ID" value="CAB3991348.1"/>
    <property type="molecule type" value="Genomic_DNA"/>
</dbReference>
<dbReference type="InterPro" id="IPR036691">
    <property type="entry name" value="Endo/exonu/phosph_ase_sf"/>
</dbReference>
<dbReference type="PANTHER" id="PTHR33395">
    <property type="entry name" value="TRANSCRIPTASE, PUTATIVE-RELATED-RELATED"/>
    <property type="match status" value="1"/>
</dbReference>
<evidence type="ECO:0000313" key="2">
    <source>
        <dbReference type="Proteomes" id="UP001152795"/>
    </source>
</evidence>
<dbReference type="SUPFAM" id="SSF56219">
    <property type="entry name" value="DNase I-like"/>
    <property type="match status" value="1"/>
</dbReference>
<gene>
    <name evidence="1" type="ORF">PACLA_8A062040</name>
</gene>
<accession>A0A7D9HQY4</accession>
<dbReference type="OrthoDB" id="5990125at2759"/>
<dbReference type="PANTHER" id="PTHR33395:SF22">
    <property type="entry name" value="REVERSE TRANSCRIPTASE DOMAIN-CONTAINING PROTEIN"/>
    <property type="match status" value="1"/>
</dbReference>
<name>A0A7D9HQY4_PARCT</name>
<dbReference type="Proteomes" id="UP001152795">
    <property type="component" value="Unassembled WGS sequence"/>
</dbReference>
<sequence length="680" mass="78536">MVVFKRKLEWRRFIGVIMWMFMLFIIFWLAKRSKPELVRFEDRSTSTNISIASELARIPDRLCFLWISTRDNILRKSNYSCKHHYGLELQVKHKNLHLLLCILLAGDVATNPGPTSDSQSRDGFKILYLNARSLKAFVHPPGNTSPKVCKISLFQDLVCSGNYDVVYVCETWLNNSVLSSEIIPNYGTVFRRDRTGRIGGGVLVAIKSGIQVTRRHDLENDNTELIVTELFKSNITEQLTPKKPRIESYCDDRRLYLPSVKWSSYENVPVNTGGSNENKAFCEMVDDNFLQQFISGPTHIAGNKLDLLLCNSPEIIGDVSAFFPECFPTDHYVVEIDVQLKFKRAKPVKRRYFDYRNGKFDELRNFLTRNPINITPTDDIDNYWEQWKETFLTAVKKYIPVRAVKDTNSPLWIDKEIRILIRKKYRALKNYRMNRSATRKRKLRSLSQQTKRLIRRKHQEYLAKIESSFSVNPKLFWSYHKAILRHRANLHHEITFDGVTAKDKATLFNAYFSSVFRSPFTGSKSGICDLFQPLEIEELSNITLNAEEVARSLYNLDTSKACGPDGIPTRLLQECSIQIAPSICELFNHSLHTGQIPSEWKSANVTPIYKKDHETSAALYADDTKLYKSIKSEDDCQILQHALTSLECWSHDNNLDFNQSKCKVLTITRKKTHACLPQVV</sequence>